<accession>A0A0D3G530</accession>
<evidence type="ECO:0000313" key="1">
    <source>
        <dbReference type="EnsemblPlants" id="OBART05G08890.1"/>
    </source>
</evidence>
<protein>
    <submittedName>
        <fullName evidence="1">Uncharacterized protein</fullName>
    </submittedName>
</protein>
<sequence>MAMVTRCWSTASWRPHAVVEFAKSHGSVICGTGRQAAVFLRRHDRPNDLVVLPRRSMLSRHRERRRVVLD</sequence>
<dbReference type="Proteomes" id="UP000026960">
    <property type="component" value="Chromosome 5"/>
</dbReference>
<reference evidence="1" key="2">
    <citation type="submission" date="2015-03" db="UniProtKB">
        <authorList>
            <consortium name="EnsemblPlants"/>
        </authorList>
    </citation>
    <scope>IDENTIFICATION</scope>
</reference>
<name>A0A0D3G530_9ORYZ</name>
<dbReference type="Gramene" id="OBART05G08890.1">
    <property type="protein sequence ID" value="OBART05G08890.1"/>
    <property type="gene ID" value="OBART05G08890"/>
</dbReference>
<dbReference type="HOGENOM" id="CLU_2761781_0_0_1"/>
<reference evidence="1" key="1">
    <citation type="journal article" date="2009" name="Rice">
        <title>De Novo Next Generation Sequencing of Plant Genomes.</title>
        <authorList>
            <person name="Rounsley S."/>
            <person name="Marri P.R."/>
            <person name="Yu Y."/>
            <person name="He R."/>
            <person name="Sisneros N."/>
            <person name="Goicoechea J.L."/>
            <person name="Lee S.J."/>
            <person name="Angelova A."/>
            <person name="Kudrna D."/>
            <person name="Luo M."/>
            <person name="Affourtit J."/>
            <person name="Desany B."/>
            <person name="Knight J."/>
            <person name="Niazi F."/>
            <person name="Egholm M."/>
            <person name="Wing R.A."/>
        </authorList>
    </citation>
    <scope>NUCLEOTIDE SEQUENCE [LARGE SCALE GENOMIC DNA]</scope>
    <source>
        <strain evidence="1">cv. IRGC 105608</strain>
    </source>
</reference>
<evidence type="ECO:0000313" key="2">
    <source>
        <dbReference type="Proteomes" id="UP000026960"/>
    </source>
</evidence>
<proteinExistence type="predicted"/>
<dbReference type="EnsemblPlants" id="OBART05G08890.1">
    <property type="protein sequence ID" value="OBART05G08890.1"/>
    <property type="gene ID" value="OBART05G08890"/>
</dbReference>
<dbReference type="PaxDb" id="65489-OBART05G08890.1"/>
<keyword evidence="2" id="KW-1185">Reference proteome</keyword>
<organism evidence="1">
    <name type="scientific">Oryza barthii</name>
    <dbReference type="NCBI Taxonomy" id="65489"/>
    <lineage>
        <taxon>Eukaryota</taxon>
        <taxon>Viridiplantae</taxon>
        <taxon>Streptophyta</taxon>
        <taxon>Embryophyta</taxon>
        <taxon>Tracheophyta</taxon>
        <taxon>Spermatophyta</taxon>
        <taxon>Magnoliopsida</taxon>
        <taxon>Liliopsida</taxon>
        <taxon>Poales</taxon>
        <taxon>Poaceae</taxon>
        <taxon>BOP clade</taxon>
        <taxon>Oryzoideae</taxon>
        <taxon>Oryzeae</taxon>
        <taxon>Oryzinae</taxon>
        <taxon>Oryza</taxon>
    </lineage>
</organism>
<dbReference type="AlphaFoldDB" id="A0A0D3G530"/>